<dbReference type="SMART" id="SM00267">
    <property type="entry name" value="GGDEF"/>
    <property type="match status" value="1"/>
</dbReference>
<dbReference type="GO" id="GO:0043709">
    <property type="term" value="P:cell adhesion involved in single-species biofilm formation"/>
    <property type="evidence" value="ECO:0007669"/>
    <property type="project" value="TreeGrafter"/>
</dbReference>
<dbReference type="GO" id="GO:0052621">
    <property type="term" value="F:diguanylate cyclase activity"/>
    <property type="evidence" value="ECO:0007669"/>
    <property type="project" value="TreeGrafter"/>
</dbReference>
<dbReference type="SUPFAM" id="SSF55073">
    <property type="entry name" value="Nucleotide cyclase"/>
    <property type="match status" value="1"/>
</dbReference>
<feature type="transmembrane region" description="Helical" evidence="1">
    <location>
        <begin position="304"/>
        <end position="324"/>
    </location>
</feature>
<dbReference type="PANTHER" id="PTHR45138:SF9">
    <property type="entry name" value="DIGUANYLATE CYCLASE DGCM-RELATED"/>
    <property type="match status" value="1"/>
</dbReference>
<gene>
    <name evidence="3" type="ORF">AR1Y2_0989</name>
</gene>
<proteinExistence type="predicted"/>
<dbReference type="OrthoDB" id="9804955at2"/>
<dbReference type="Gene3D" id="3.30.70.270">
    <property type="match status" value="1"/>
</dbReference>
<feature type="transmembrane region" description="Helical" evidence="1">
    <location>
        <begin position="243"/>
        <end position="263"/>
    </location>
</feature>
<organism evidence="3 4">
    <name type="scientific">Anaerostipes rhamnosivorans</name>
    <dbReference type="NCBI Taxonomy" id="1229621"/>
    <lineage>
        <taxon>Bacteria</taxon>
        <taxon>Bacillati</taxon>
        <taxon>Bacillota</taxon>
        <taxon>Clostridia</taxon>
        <taxon>Lachnospirales</taxon>
        <taxon>Lachnospiraceae</taxon>
        <taxon>Anaerostipes</taxon>
    </lineage>
</organism>
<dbReference type="RefSeq" id="WP_137327977.1">
    <property type="nucleotide sequence ID" value="NZ_CP040058.1"/>
</dbReference>
<feature type="transmembrane region" description="Helical" evidence="1">
    <location>
        <begin position="9"/>
        <end position="28"/>
    </location>
</feature>
<dbReference type="EMBL" id="CP040058">
    <property type="protein sequence ID" value="QCP34443.1"/>
    <property type="molecule type" value="Genomic_DNA"/>
</dbReference>
<evidence type="ECO:0000313" key="3">
    <source>
        <dbReference type="EMBL" id="QCP34443.1"/>
    </source>
</evidence>
<dbReference type="NCBIfam" id="TIGR00254">
    <property type="entry name" value="GGDEF"/>
    <property type="match status" value="1"/>
</dbReference>
<dbReference type="InterPro" id="IPR029787">
    <property type="entry name" value="Nucleotide_cyclase"/>
</dbReference>
<dbReference type="GO" id="GO:1902201">
    <property type="term" value="P:negative regulation of bacterial-type flagellum-dependent cell motility"/>
    <property type="evidence" value="ECO:0007669"/>
    <property type="project" value="TreeGrafter"/>
</dbReference>
<feature type="domain" description="GGDEF" evidence="2">
    <location>
        <begin position="432"/>
        <end position="556"/>
    </location>
</feature>
<dbReference type="Pfam" id="PF00990">
    <property type="entry name" value="GGDEF"/>
    <property type="match status" value="1"/>
</dbReference>
<sequence length="556" mass="62721">MKEQIRSRYLVLLFCLSLVIVIGAFFYSKKAFVTDNIRINQEGEIETLSKGWYYIEAGKKIQIPGLPAYIEDDGRKSLTIYRDMTGTVPEDAVLCMENHHQMVEIFVGKQKVYSYGKKNKGPIGWMLGNVWNVTDLPEVLHGKTLAVKITAPYTPGKWKLPQVILGNHNTVTQMIRDDCLDIVLFSVLSTVLGLFFLLVFFLLRWKKLDFNKLDFLFLGIFILISTLWILTDSKIPQFLTEQFAPVYILSFLLFTLLPVPFLFFLRQICRHGRELLDFLSLLFILQAIFCAVFYMAGIVDLVKILPVTHILMAAATVLSIFLCLREQIRYRNRDTFFVLAGITALAVGGMVSLLAFRPQDSGDNSLFFRCGLIVFYVFLCYGSLKRGVGLLKTSTEAEAYRILAYKDTMTGLGNRAAFDRDAEALQLKGGLGVFAVAVFDINNLKHTNDTYGHTAGDRLIKDSACFIKKAFSELGECYRIGGDEFVVIMEGITEERILKAFADLEESTQRSSEGNAEGLHVAGGYALGSSDKSAFVYKLFREADAKMYGTKERTKR</sequence>
<dbReference type="Proteomes" id="UP000298653">
    <property type="component" value="Chromosome"/>
</dbReference>
<dbReference type="KEGG" id="arf:AR1Y2_0989"/>
<dbReference type="PANTHER" id="PTHR45138">
    <property type="entry name" value="REGULATORY COMPONENTS OF SENSORY TRANSDUCTION SYSTEM"/>
    <property type="match status" value="1"/>
</dbReference>
<evidence type="ECO:0000313" key="4">
    <source>
        <dbReference type="Proteomes" id="UP000298653"/>
    </source>
</evidence>
<name>A0A4P8IF26_9FIRM</name>
<keyword evidence="1" id="KW-0472">Membrane</keyword>
<feature type="transmembrane region" description="Helical" evidence="1">
    <location>
        <begin position="366"/>
        <end position="384"/>
    </location>
</feature>
<reference evidence="3 4" key="1">
    <citation type="submission" date="2019-05" db="EMBL/GenBank/DDBJ databases">
        <title>Complete genome sequencing of Anaerostipes rhamnosivorans.</title>
        <authorList>
            <person name="Bui T.P.N."/>
            <person name="de Vos W.M."/>
        </authorList>
    </citation>
    <scope>NUCLEOTIDE SEQUENCE [LARGE SCALE GENOMIC DNA]</scope>
    <source>
        <strain evidence="3 4">1y2</strain>
    </source>
</reference>
<feature type="transmembrane region" description="Helical" evidence="1">
    <location>
        <begin position="182"/>
        <end position="203"/>
    </location>
</feature>
<feature type="transmembrane region" description="Helical" evidence="1">
    <location>
        <begin position="275"/>
        <end position="298"/>
    </location>
</feature>
<keyword evidence="4" id="KW-1185">Reference proteome</keyword>
<keyword evidence="1" id="KW-0812">Transmembrane</keyword>
<dbReference type="InterPro" id="IPR043128">
    <property type="entry name" value="Rev_trsase/Diguanyl_cyclase"/>
</dbReference>
<evidence type="ECO:0000259" key="2">
    <source>
        <dbReference type="PROSITE" id="PS50887"/>
    </source>
</evidence>
<dbReference type="InterPro" id="IPR050469">
    <property type="entry name" value="Diguanylate_Cyclase"/>
</dbReference>
<protein>
    <submittedName>
        <fullName evidence="3">GGDEF domain protein</fullName>
    </submittedName>
</protein>
<keyword evidence="1" id="KW-1133">Transmembrane helix</keyword>
<dbReference type="PROSITE" id="PS50887">
    <property type="entry name" value="GGDEF"/>
    <property type="match status" value="1"/>
</dbReference>
<dbReference type="GO" id="GO:0005886">
    <property type="term" value="C:plasma membrane"/>
    <property type="evidence" value="ECO:0007669"/>
    <property type="project" value="TreeGrafter"/>
</dbReference>
<feature type="transmembrane region" description="Helical" evidence="1">
    <location>
        <begin position="336"/>
        <end position="354"/>
    </location>
</feature>
<dbReference type="AlphaFoldDB" id="A0A4P8IF26"/>
<dbReference type="InterPro" id="IPR000160">
    <property type="entry name" value="GGDEF_dom"/>
</dbReference>
<evidence type="ECO:0000256" key="1">
    <source>
        <dbReference type="SAM" id="Phobius"/>
    </source>
</evidence>
<dbReference type="CDD" id="cd01949">
    <property type="entry name" value="GGDEF"/>
    <property type="match status" value="1"/>
</dbReference>
<accession>A0A4P8IF26</accession>
<feature type="transmembrane region" description="Helical" evidence="1">
    <location>
        <begin position="215"/>
        <end position="231"/>
    </location>
</feature>